<evidence type="ECO:0000256" key="3">
    <source>
        <dbReference type="SAM" id="MobiDB-lite"/>
    </source>
</evidence>
<evidence type="ECO:0000256" key="1">
    <source>
        <dbReference type="ARBA" id="ARBA00005814"/>
    </source>
</evidence>
<dbReference type="PANTHER" id="PTHR48042:SF15">
    <property type="entry name" value="ABC TRANSPORTER G FAMILY MEMBER 13"/>
    <property type="match status" value="1"/>
</dbReference>
<keyword evidence="5" id="KW-1185">Reference proteome</keyword>
<gene>
    <name evidence="4" type="ORF">K7X08_025438</name>
</gene>
<evidence type="ECO:0000256" key="2">
    <source>
        <dbReference type="ARBA" id="ARBA00022448"/>
    </source>
</evidence>
<dbReference type="AlphaFoldDB" id="A0A9Q1LSN3"/>
<evidence type="ECO:0000313" key="4">
    <source>
        <dbReference type="EMBL" id="KAJ8543820.1"/>
    </source>
</evidence>
<dbReference type="Proteomes" id="UP001152561">
    <property type="component" value="Unassembled WGS sequence"/>
</dbReference>
<feature type="region of interest" description="Disordered" evidence="3">
    <location>
        <begin position="85"/>
        <end position="109"/>
    </location>
</feature>
<proteinExistence type="inferred from homology"/>
<sequence>MSLSSAAITYNLVKFHPGFFHFFYAAIDMLSSIAVVESCMMAVACFVPNFTMDLVIGAGLLARAGVTFPIDEGNQCPIITREINQHTDGVQQSDSQQITDDMSLGDPVQLDNQSDAEVLQQGAD</sequence>
<feature type="compositionally biased region" description="Polar residues" evidence="3">
    <location>
        <begin position="86"/>
        <end position="100"/>
    </location>
</feature>
<dbReference type="InterPro" id="IPR052215">
    <property type="entry name" value="Plant_ABCG"/>
</dbReference>
<dbReference type="OrthoDB" id="66620at2759"/>
<dbReference type="PANTHER" id="PTHR48042">
    <property type="entry name" value="ABC TRANSPORTER G FAMILY MEMBER 11"/>
    <property type="match status" value="1"/>
</dbReference>
<keyword evidence="2" id="KW-0813">Transport</keyword>
<protein>
    <submittedName>
        <fullName evidence="4">Uncharacterized protein</fullName>
    </submittedName>
</protein>
<accession>A0A9Q1LSN3</accession>
<evidence type="ECO:0000313" key="5">
    <source>
        <dbReference type="Proteomes" id="UP001152561"/>
    </source>
</evidence>
<dbReference type="EMBL" id="JAJAGQ010000014">
    <property type="protein sequence ID" value="KAJ8543820.1"/>
    <property type="molecule type" value="Genomic_DNA"/>
</dbReference>
<comment type="similarity">
    <text evidence="1">Belongs to the ABC transporter superfamily. ABCG family. Eye pigment precursor importer (TC 3.A.1.204) subfamily.</text>
</comment>
<name>A0A9Q1LSN3_9SOLA</name>
<reference evidence="5" key="1">
    <citation type="journal article" date="2023" name="Proc. Natl. Acad. Sci. U.S.A.">
        <title>Genomic and structural basis for evolution of tropane alkaloid biosynthesis.</title>
        <authorList>
            <person name="Wanga Y.-J."/>
            <person name="Taina T."/>
            <person name="Yua J.-Y."/>
            <person name="Lia J."/>
            <person name="Xua B."/>
            <person name="Chenc J."/>
            <person name="D'Auriad J.C."/>
            <person name="Huanga J.-P."/>
            <person name="Huanga S.-X."/>
        </authorList>
    </citation>
    <scope>NUCLEOTIDE SEQUENCE [LARGE SCALE GENOMIC DNA]</scope>
    <source>
        <strain evidence="5">cv. KIB-2019</strain>
    </source>
</reference>
<organism evidence="4 5">
    <name type="scientific">Anisodus acutangulus</name>
    <dbReference type="NCBI Taxonomy" id="402998"/>
    <lineage>
        <taxon>Eukaryota</taxon>
        <taxon>Viridiplantae</taxon>
        <taxon>Streptophyta</taxon>
        <taxon>Embryophyta</taxon>
        <taxon>Tracheophyta</taxon>
        <taxon>Spermatophyta</taxon>
        <taxon>Magnoliopsida</taxon>
        <taxon>eudicotyledons</taxon>
        <taxon>Gunneridae</taxon>
        <taxon>Pentapetalae</taxon>
        <taxon>asterids</taxon>
        <taxon>lamiids</taxon>
        <taxon>Solanales</taxon>
        <taxon>Solanaceae</taxon>
        <taxon>Solanoideae</taxon>
        <taxon>Hyoscyameae</taxon>
        <taxon>Anisodus</taxon>
    </lineage>
</organism>
<comment type="caution">
    <text evidence="4">The sequence shown here is derived from an EMBL/GenBank/DDBJ whole genome shotgun (WGS) entry which is preliminary data.</text>
</comment>